<name>A0A4Q9KME3_PROTD</name>
<keyword evidence="3" id="KW-1185">Reference proteome</keyword>
<dbReference type="AlphaFoldDB" id="A0A4Q9KME3"/>
<dbReference type="EMBL" id="SDMR01000007">
    <property type="protein sequence ID" value="TBT95130.1"/>
    <property type="molecule type" value="Genomic_DNA"/>
</dbReference>
<accession>A0A4Q9KME3</accession>
<dbReference type="Pfam" id="PF08666">
    <property type="entry name" value="SAF"/>
    <property type="match status" value="1"/>
</dbReference>
<feature type="domain" description="SAF" evidence="1">
    <location>
        <begin position="26"/>
        <end position="89"/>
    </location>
</feature>
<dbReference type="InterPro" id="IPR013974">
    <property type="entry name" value="SAF"/>
</dbReference>
<dbReference type="OrthoDB" id="3789761at2"/>
<dbReference type="CDD" id="cd11614">
    <property type="entry name" value="SAF_CpaB_FlgA_like"/>
    <property type="match status" value="1"/>
</dbReference>
<sequence>MVVSVASLLLGAFGGVWLWTSATSRVEVIATRRTIERGALITAADLVTVRMGVDPAVQTVPAADAATVVGKRAALDIAAGALVTRASVTDAMVPPKGFTVVGLALGRGLLPATALKAGDAIRIVQTPGAGASGQPVSGPVATIGATVVSVSKSTDNQAVLVDVLVAQDAAADLAARASAGKVALVLDSRER</sequence>
<comment type="caution">
    <text evidence="2">The sequence shown here is derived from an EMBL/GenBank/DDBJ whole genome shotgun (WGS) entry which is preliminary data.</text>
</comment>
<evidence type="ECO:0000313" key="3">
    <source>
        <dbReference type="Proteomes" id="UP000291933"/>
    </source>
</evidence>
<dbReference type="SMART" id="SM00858">
    <property type="entry name" value="SAF"/>
    <property type="match status" value="1"/>
</dbReference>
<proteinExistence type="predicted"/>
<protein>
    <recommendedName>
        <fullName evidence="1">SAF domain-containing protein</fullName>
    </recommendedName>
</protein>
<reference evidence="2 3" key="1">
    <citation type="submission" date="2019-01" db="EMBL/GenBank/DDBJ databases">
        <title>Lactibacter flavus gen. nov., sp. nov., a novel bacterium of the family Propionibacteriaceae isolated from raw milk and dairy products.</title>
        <authorList>
            <person name="Huptas C."/>
            <person name="Wenning M."/>
            <person name="Breitenwieser F."/>
            <person name="Doll E."/>
            <person name="Von Neubeck M."/>
            <person name="Busse H.-J."/>
            <person name="Scherer S."/>
        </authorList>
    </citation>
    <scope>NUCLEOTIDE SEQUENCE [LARGE SCALE GENOMIC DNA]</scope>
    <source>
        <strain evidence="2 3">DSM 22130</strain>
    </source>
</reference>
<evidence type="ECO:0000313" key="2">
    <source>
        <dbReference type="EMBL" id="TBT95130.1"/>
    </source>
</evidence>
<organism evidence="2 3">
    <name type="scientific">Propioniciclava tarda</name>
    <dbReference type="NCBI Taxonomy" id="433330"/>
    <lineage>
        <taxon>Bacteria</taxon>
        <taxon>Bacillati</taxon>
        <taxon>Actinomycetota</taxon>
        <taxon>Actinomycetes</taxon>
        <taxon>Propionibacteriales</taxon>
        <taxon>Propionibacteriaceae</taxon>
        <taxon>Propioniciclava</taxon>
    </lineage>
</organism>
<dbReference type="Proteomes" id="UP000291933">
    <property type="component" value="Unassembled WGS sequence"/>
</dbReference>
<dbReference type="Gene3D" id="3.90.1210.10">
    <property type="entry name" value="Antifreeze-like/N-acetylneuraminic acid synthase C-terminal domain"/>
    <property type="match status" value="1"/>
</dbReference>
<gene>
    <name evidence="2" type="ORF">ET996_07505</name>
</gene>
<evidence type="ECO:0000259" key="1">
    <source>
        <dbReference type="SMART" id="SM00858"/>
    </source>
</evidence>